<reference evidence="1" key="1">
    <citation type="submission" date="2018-02" db="EMBL/GenBank/DDBJ databases">
        <title>Rhizophora mucronata_Transcriptome.</title>
        <authorList>
            <person name="Meera S.P."/>
            <person name="Sreeshan A."/>
            <person name="Augustine A."/>
        </authorList>
    </citation>
    <scope>NUCLEOTIDE SEQUENCE</scope>
    <source>
        <tissue evidence="1">Leaf</tissue>
    </source>
</reference>
<protein>
    <submittedName>
        <fullName evidence="1">Uncharacterized protein</fullName>
    </submittedName>
</protein>
<organism evidence="1">
    <name type="scientific">Rhizophora mucronata</name>
    <name type="common">Asiatic mangrove</name>
    <dbReference type="NCBI Taxonomy" id="61149"/>
    <lineage>
        <taxon>Eukaryota</taxon>
        <taxon>Viridiplantae</taxon>
        <taxon>Streptophyta</taxon>
        <taxon>Embryophyta</taxon>
        <taxon>Tracheophyta</taxon>
        <taxon>Spermatophyta</taxon>
        <taxon>Magnoliopsida</taxon>
        <taxon>eudicotyledons</taxon>
        <taxon>Gunneridae</taxon>
        <taxon>Pentapetalae</taxon>
        <taxon>rosids</taxon>
        <taxon>fabids</taxon>
        <taxon>Malpighiales</taxon>
        <taxon>Rhizophoraceae</taxon>
        <taxon>Rhizophora</taxon>
    </lineage>
</organism>
<dbReference type="EMBL" id="GGEC01076326">
    <property type="protein sequence ID" value="MBX56810.1"/>
    <property type="molecule type" value="Transcribed_RNA"/>
</dbReference>
<proteinExistence type="predicted"/>
<accession>A0A2P2PPZ0</accession>
<dbReference type="AlphaFoldDB" id="A0A2P2PPZ0"/>
<evidence type="ECO:0000313" key="1">
    <source>
        <dbReference type="EMBL" id="MBX56810.1"/>
    </source>
</evidence>
<name>A0A2P2PPZ0_RHIMU</name>
<sequence>MGNPLSHLYKPHPFSCNILSSNCLHTSRNGLCSEKSGKGSASKWKSIWKKHKFHYFIVAMCFHFRD</sequence>